<dbReference type="STRING" id="74649.A0A2P6PZ10"/>
<feature type="domain" description="FBD" evidence="1">
    <location>
        <begin position="28"/>
        <end position="69"/>
    </location>
</feature>
<name>A0A2P6PZ10_ROSCH</name>
<evidence type="ECO:0000259" key="1">
    <source>
        <dbReference type="Pfam" id="PF08387"/>
    </source>
</evidence>
<accession>A0A2P6PZ10</accession>
<protein>
    <submittedName>
        <fullName evidence="2">Putative FBD domain-containing protein</fullName>
    </submittedName>
</protein>
<evidence type="ECO:0000313" key="2">
    <source>
        <dbReference type="EMBL" id="PRQ27170.1"/>
    </source>
</evidence>
<proteinExistence type="predicted"/>
<organism evidence="2 3">
    <name type="scientific">Rosa chinensis</name>
    <name type="common">China rose</name>
    <dbReference type="NCBI Taxonomy" id="74649"/>
    <lineage>
        <taxon>Eukaryota</taxon>
        <taxon>Viridiplantae</taxon>
        <taxon>Streptophyta</taxon>
        <taxon>Embryophyta</taxon>
        <taxon>Tracheophyta</taxon>
        <taxon>Spermatophyta</taxon>
        <taxon>Magnoliopsida</taxon>
        <taxon>eudicotyledons</taxon>
        <taxon>Gunneridae</taxon>
        <taxon>Pentapetalae</taxon>
        <taxon>rosids</taxon>
        <taxon>fabids</taxon>
        <taxon>Rosales</taxon>
        <taxon>Rosaceae</taxon>
        <taxon>Rosoideae</taxon>
        <taxon>Rosoideae incertae sedis</taxon>
        <taxon>Rosa</taxon>
    </lineage>
</organism>
<sequence length="117" mass="14000">MRTKLFPLMQLAKVISIYYSREMQIKQAPKCSHEYLRVVEVAEYHGRTSDFELVMYLIENAVELEKLVIRPVGTWYSYDRRMQYDGNAEREEKAERKQATQQLKEQMPSTLDFICRL</sequence>
<comment type="caution">
    <text evidence="2">The sequence shown here is derived from an EMBL/GenBank/DDBJ whole genome shotgun (WGS) entry which is preliminary data.</text>
</comment>
<evidence type="ECO:0000313" key="3">
    <source>
        <dbReference type="Proteomes" id="UP000238479"/>
    </source>
</evidence>
<gene>
    <name evidence="2" type="ORF">RchiOBHm_Chr6g0302471</name>
</gene>
<dbReference type="OMA" id="PCEEAYF"/>
<dbReference type="EMBL" id="PDCK01000044">
    <property type="protein sequence ID" value="PRQ27170.1"/>
    <property type="molecule type" value="Genomic_DNA"/>
</dbReference>
<dbReference type="InterPro" id="IPR006566">
    <property type="entry name" value="FBD"/>
</dbReference>
<dbReference type="AlphaFoldDB" id="A0A2P6PZ10"/>
<reference evidence="2 3" key="1">
    <citation type="journal article" date="2018" name="Nat. Genet.">
        <title>The Rosa genome provides new insights in the design of modern roses.</title>
        <authorList>
            <person name="Bendahmane M."/>
        </authorList>
    </citation>
    <scope>NUCLEOTIDE SEQUENCE [LARGE SCALE GENOMIC DNA]</scope>
    <source>
        <strain evidence="3">cv. Old Blush</strain>
    </source>
</reference>
<dbReference type="Gramene" id="PRQ27170">
    <property type="protein sequence ID" value="PRQ27170"/>
    <property type="gene ID" value="RchiOBHm_Chr6g0302471"/>
</dbReference>
<keyword evidence="3" id="KW-1185">Reference proteome</keyword>
<dbReference type="Proteomes" id="UP000238479">
    <property type="component" value="Chromosome 6"/>
</dbReference>
<dbReference type="Pfam" id="PF08387">
    <property type="entry name" value="FBD"/>
    <property type="match status" value="1"/>
</dbReference>